<dbReference type="Pfam" id="PF00183">
    <property type="entry name" value="HSP90"/>
    <property type="match status" value="1"/>
</dbReference>
<dbReference type="GeneID" id="25560164"/>
<evidence type="ECO:0000256" key="2">
    <source>
        <dbReference type="ARBA" id="ARBA00022741"/>
    </source>
</evidence>
<reference evidence="8 9" key="1">
    <citation type="submission" date="2010-05" db="EMBL/GenBank/DDBJ databases">
        <title>The Genome Sequence of Thecamonas trahens ATCC 50062.</title>
        <authorList>
            <consortium name="The Broad Institute Genome Sequencing Platform"/>
            <person name="Russ C."/>
            <person name="Cuomo C."/>
            <person name="Shea T."/>
            <person name="Young S.K."/>
            <person name="Zeng Q."/>
            <person name="Koehrsen M."/>
            <person name="Haas B."/>
            <person name="Borodovsky M."/>
            <person name="Guigo R."/>
            <person name="Alvarado L."/>
            <person name="Berlin A."/>
            <person name="Bochicchio J."/>
            <person name="Borenstein D."/>
            <person name="Chapman S."/>
            <person name="Chen Z."/>
            <person name="Freedman E."/>
            <person name="Gellesch M."/>
            <person name="Goldberg J."/>
            <person name="Griggs A."/>
            <person name="Gujja S."/>
            <person name="Heilman E."/>
            <person name="Heiman D."/>
            <person name="Hepburn T."/>
            <person name="Howarth C."/>
            <person name="Jen D."/>
            <person name="Larson L."/>
            <person name="Mehta T."/>
            <person name="Park D."/>
            <person name="Pearson M."/>
            <person name="Roberts A."/>
            <person name="Saif S."/>
            <person name="Shenoy N."/>
            <person name="Sisk P."/>
            <person name="Stolte C."/>
            <person name="Sykes S."/>
            <person name="Thomson T."/>
            <person name="Walk T."/>
            <person name="White J."/>
            <person name="Yandava C."/>
            <person name="Burger G."/>
            <person name="Gray M.W."/>
            <person name="Holland P.W.H."/>
            <person name="King N."/>
            <person name="Lang F.B.F."/>
            <person name="Roger A.J."/>
            <person name="Ruiz-Trillo I."/>
            <person name="Lander E."/>
            <person name="Nusbaum C."/>
        </authorList>
    </citation>
    <scope>NUCLEOTIDE SEQUENCE [LARGE SCALE GENOMIC DNA]</scope>
    <source>
        <strain evidence="8 9">ATCC 50062</strain>
    </source>
</reference>
<dbReference type="InterPro" id="IPR036890">
    <property type="entry name" value="HATPase_C_sf"/>
</dbReference>
<feature type="binding site" evidence="5">
    <location>
        <position position="426"/>
    </location>
    <ligand>
        <name>ATP</name>
        <dbReference type="ChEBI" id="CHEBI:30616"/>
    </ligand>
</feature>
<dbReference type="GO" id="GO:0016887">
    <property type="term" value="F:ATP hydrolysis activity"/>
    <property type="evidence" value="ECO:0007669"/>
    <property type="project" value="InterPro"/>
</dbReference>
<dbReference type="GO" id="GO:0005524">
    <property type="term" value="F:ATP binding"/>
    <property type="evidence" value="ECO:0007669"/>
    <property type="project" value="UniProtKB-KW"/>
</dbReference>
<dbReference type="OMA" id="RVMITDE"/>
<dbReference type="Gene3D" id="3.40.50.11260">
    <property type="match status" value="1"/>
</dbReference>
<feature type="binding site" evidence="5">
    <location>
        <position position="96"/>
    </location>
    <ligand>
        <name>ATP</name>
        <dbReference type="ChEBI" id="CHEBI:30616"/>
    </ligand>
</feature>
<feature type="binding site" evidence="5">
    <location>
        <begin position="177"/>
        <end position="182"/>
    </location>
    <ligand>
        <name>ATP</name>
        <dbReference type="ChEBI" id="CHEBI:30616"/>
    </ligand>
</feature>
<accession>A0A0L0DBC3</accession>
<dbReference type="SUPFAM" id="SSF54211">
    <property type="entry name" value="Ribosomal protein S5 domain 2-like"/>
    <property type="match status" value="1"/>
</dbReference>
<feature type="chain" id="PRO_5005537438" evidence="7">
    <location>
        <begin position="31"/>
        <end position="766"/>
    </location>
</feature>
<feature type="compositionally biased region" description="Acidic residues" evidence="6">
    <location>
        <begin position="284"/>
        <end position="300"/>
    </location>
</feature>
<dbReference type="PIRSF" id="PIRSF002583">
    <property type="entry name" value="Hsp90"/>
    <property type="match status" value="1"/>
</dbReference>
<dbReference type="eggNOG" id="KOG0020">
    <property type="taxonomic scope" value="Eukaryota"/>
</dbReference>
<name>A0A0L0DBC3_THETB</name>
<comment type="similarity">
    <text evidence="1">Belongs to the heat shock protein 90 family.</text>
</comment>
<feature type="binding site" evidence="5">
    <location>
        <begin position="158"/>
        <end position="159"/>
    </location>
    <ligand>
        <name>ATP</name>
        <dbReference type="ChEBI" id="CHEBI:30616"/>
    </ligand>
</feature>
<dbReference type="InterPro" id="IPR019805">
    <property type="entry name" value="Heat_shock_protein_90_CS"/>
</dbReference>
<dbReference type="GO" id="GO:0051082">
    <property type="term" value="F:unfolded protein binding"/>
    <property type="evidence" value="ECO:0007669"/>
    <property type="project" value="InterPro"/>
</dbReference>
<keyword evidence="2 5" id="KW-0547">Nucleotide-binding</keyword>
<evidence type="ECO:0000313" key="9">
    <source>
        <dbReference type="Proteomes" id="UP000054408"/>
    </source>
</evidence>
<dbReference type="Pfam" id="PF13589">
    <property type="entry name" value="HATPase_c_3"/>
    <property type="match status" value="1"/>
</dbReference>
<keyword evidence="9" id="KW-1185">Reference proteome</keyword>
<dbReference type="InterPro" id="IPR001404">
    <property type="entry name" value="Hsp90_fam"/>
</dbReference>
<dbReference type="PROSITE" id="PS00298">
    <property type="entry name" value="HSP90"/>
    <property type="match status" value="1"/>
</dbReference>
<keyword evidence="7" id="KW-0732">Signal</keyword>
<proteinExistence type="inferred from homology"/>
<dbReference type="STRING" id="461836.A0A0L0DBC3"/>
<dbReference type="AlphaFoldDB" id="A0A0L0DBC3"/>
<dbReference type="OrthoDB" id="5426351at2759"/>
<dbReference type="NCBIfam" id="NF003555">
    <property type="entry name" value="PRK05218.1"/>
    <property type="match status" value="1"/>
</dbReference>
<dbReference type="Gene3D" id="1.20.120.790">
    <property type="entry name" value="Heat shock protein 90, C-terminal domain"/>
    <property type="match status" value="1"/>
</dbReference>
<keyword evidence="4" id="KW-0143">Chaperone</keyword>
<evidence type="ECO:0000256" key="7">
    <source>
        <dbReference type="SAM" id="SignalP"/>
    </source>
</evidence>
<dbReference type="RefSeq" id="XP_013762634.1">
    <property type="nucleotide sequence ID" value="XM_013907180.1"/>
</dbReference>
<dbReference type="EMBL" id="GL349434">
    <property type="protein sequence ID" value="KNC48578.1"/>
    <property type="molecule type" value="Genomic_DNA"/>
</dbReference>
<dbReference type="InterPro" id="IPR020568">
    <property type="entry name" value="Ribosomal_Su5_D2-typ_SF"/>
</dbReference>
<protein>
    <submittedName>
        <fullName evidence="8">Glucose-regulated protein 94</fullName>
    </submittedName>
</protein>
<evidence type="ECO:0000256" key="3">
    <source>
        <dbReference type="ARBA" id="ARBA00022840"/>
    </source>
</evidence>
<dbReference type="Proteomes" id="UP000054408">
    <property type="component" value="Unassembled WGS sequence"/>
</dbReference>
<dbReference type="SUPFAM" id="SSF55874">
    <property type="entry name" value="ATPase domain of HSP90 chaperone/DNA topoisomerase II/histidine kinase"/>
    <property type="match status" value="1"/>
</dbReference>
<feature type="binding site" evidence="5">
    <location>
        <position position="92"/>
    </location>
    <ligand>
        <name>ATP</name>
        <dbReference type="ChEBI" id="CHEBI:30616"/>
    </ligand>
</feature>
<feature type="compositionally biased region" description="Acidic residues" evidence="6">
    <location>
        <begin position="742"/>
        <end position="758"/>
    </location>
</feature>
<evidence type="ECO:0000256" key="6">
    <source>
        <dbReference type="SAM" id="MobiDB-lite"/>
    </source>
</evidence>
<gene>
    <name evidence="8" type="ORF">AMSG_00355</name>
</gene>
<feature type="binding site" evidence="5">
    <location>
        <position position="138"/>
    </location>
    <ligand>
        <name>ATP</name>
        <dbReference type="ChEBI" id="CHEBI:30616"/>
    </ligand>
</feature>
<feature type="binding site" evidence="5">
    <location>
        <position position="143"/>
    </location>
    <ligand>
        <name>ATP</name>
        <dbReference type="ChEBI" id="CHEBI:30616"/>
    </ligand>
</feature>
<feature type="region of interest" description="Disordered" evidence="6">
    <location>
        <begin position="728"/>
        <end position="766"/>
    </location>
</feature>
<feature type="signal peptide" evidence="7">
    <location>
        <begin position="1"/>
        <end position="30"/>
    </location>
</feature>
<dbReference type="InterPro" id="IPR037196">
    <property type="entry name" value="HSP90_C"/>
</dbReference>
<feature type="region of interest" description="Disordered" evidence="6">
    <location>
        <begin position="284"/>
        <end position="304"/>
    </location>
</feature>
<evidence type="ECO:0000256" key="5">
    <source>
        <dbReference type="PIRSR" id="PIRSR002583-1"/>
    </source>
</evidence>
<dbReference type="PRINTS" id="PR00775">
    <property type="entry name" value="HEATSHOCK90"/>
</dbReference>
<dbReference type="InterPro" id="IPR020575">
    <property type="entry name" value="Hsp90_N"/>
</dbReference>
<evidence type="ECO:0000256" key="1">
    <source>
        <dbReference type="ARBA" id="ARBA00008239"/>
    </source>
</evidence>
<sequence length="766" mass="85612">MAKLRFLSLGLAVFATLALVPLVCMTTVVADESATELNAHASGTAIHTLFSEEERAAMEANMESKAFQADVSRVMGLIINSLYSNKEIFLRELISNASDALSKVRVLSLTEPEILGDTPNLEIRIKADPEANTLTISDTGIGMTKADLMDKLGSIASSGTKQFADALAQDDSDLIGQFGVGFYASYLVADTVTVISKNNDDDQHVWVSDASSTYSVTKDVRGNTLGRGTEIVLELKEDALEFLDEDGLRRLTKKYSEFIDYPIYLWAAHEEEYEVTEEADEPIDDADGDVVEGEDDDVAEPETRTETRTVYEWELINNQKPIWKRSKDEITEEEYNDFYKALTGDTEDPLTYVHFRGEGEVDVTALLFVPKKAPADLFSRVSASRHNIKLYVRRVFITSDFDVLPNYLGFVRGVVDSDSLPLNVSREQLQQSKMVRSIRKKMIRRVLDSIRKLARDEDKPEVFEKFWEQYGTAMKLGLLEDTANRTKLAKLLRFISSSSEGKLTSLEDYVERMRDGQDRIYYLSGDSVEQIEESPYLELLTRRGYEVLYLLDPVDEYALSSLPEFDGNKLTNVAKDDLELPTDEARWDELKDSFKPLTTWLKVTLADRIEKAELSQQLVSSPVTLAASSWGVSPTMRRIIKSQATAGENSQEYLLHAKPIMQINPFHPLIKELAARVDADEEDPELVAAAEVLYGSGAMSSGFGLEEPAFFVNHVLNHLSSNLGVDPDAEIEFEDLTPPPEPEADADADADVEEDIVADEAAHEDL</sequence>
<feature type="binding site" evidence="5">
    <location>
        <position position="229"/>
    </location>
    <ligand>
        <name>ATP</name>
        <dbReference type="ChEBI" id="CHEBI:30616"/>
    </ligand>
</feature>
<dbReference type="Gene3D" id="3.30.230.80">
    <property type="match status" value="1"/>
</dbReference>
<dbReference type="GO" id="GO:0140662">
    <property type="term" value="F:ATP-dependent protein folding chaperone"/>
    <property type="evidence" value="ECO:0007669"/>
    <property type="project" value="InterPro"/>
</dbReference>
<dbReference type="HAMAP" id="MF_00505">
    <property type="entry name" value="HSP90"/>
    <property type="match status" value="1"/>
</dbReference>
<evidence type="ECO:0000256" key="4">
    <source>
        <dbReference type="ARBA" id="ARBA00023186"/>
    </source>
</evidence>
<dbReference type="FunFam" id="3.30.230.80:FF:000001">
    <property type="entry name" value="Heat shock protein 90 alpha"/>
    <property type="match status" value="1"/>
</dbReference>
<dbReference type="Gene3D" id="3.30.565.10">
    <property type="entry name" value="Histidine kinase-like ATPase, C-terminal domain"/>
    <property type="match status" value="1"/>
</dbReference>
<keyword evidence="3 5" id="KW-0067">ATP-binding</keyword>
<dbReference type="FunFam" id="3.30.565.10:FF:000005">
    <property type="entry name" value="Heat shock protein 90"/>
    <property type="match status" value="1"/>
</dbReference>
<evidence type="ECO:0000313" key="8">
    <source>
        <dbReference type="EMBL" id="KNC48578.1"/>
    </source>
</evidence>
<dbReference type="SUPFAM" id="SSF110942">
    <property type="entry name" value="HSP90 C-terminal domain"/>
    <property type="match status" value="1"/>
</dbReference>
<dbReference type="CDD" id="cd16927">
    <property type="entry name" value="HATPase_Hsp90-like"/>
    <property type="match status" value="1"/>
</dbReference>
<dbReference type="PANTHER" id="PTHR11528">
    <property type="entry name" value="HEAT SHOCK PROTEIN 90 FAMILY MEMBER"/>
    <property type="match status" value="1"/>
</dbReference>
<dbReference type="FunFam" id="3.40.50.11260:FF:000005">
    <property type="entry name" value="Heat shock protein 90"/>
    <property type="match status" value="1"/>
</dbReference>
<organism evidence="8 9">
    <name type="scientific">Thecamonas trahens ATCC 50062</name>
    <dbReference type="NCBI Taxonomy" id="461836"/>
    <lineage>
        <taxon>Eukaryota</taxon>
        <taxon>Apusozoa</taxon>
        <taxon>Apusomonadida</taxon>
        <taxon>Apusomonadidae</taxon>
        <taxon>Thecamonas</taxon>
    </lineage>
</organism>